<evidence type="ECO:0000313" key="10">
    <source>
        <dbReference type="Proteomes" id="UP000283543"/>
    </source>
</evidence>
<dbReference type="Proteomes" id="UP000265716">
    <property type="component" value="Unassembled WGS sequence"/>
</dbReference>
<evidence type="ECO:0000313" key="2">
    <source>
        <dbReference type="EMBL" id="RHY39321.1"/>
    </source>
</evidence>
<comment type="caution">
    <text evidence="1">The sequence shown here is derived from an EMBL/GenBank/DDBJ whole genome shotgun (WGS) entry which is preliminary data.</text>
</comment>
<dbReference type="EMBL" id="QUTD01005675">
    <property type="protein sequence ID" value="RHY60214.1"/>
    <property type="molecule type" value="Genomic_DNA"/>
</dbReference>
<organism evidence="1 6">
    <name type="scientific">Aphanomyces astaci</name>
    <name type="common">Crayfish plague agent</name>
    <dbReference type="NCBI Taxonomy" id="112090"/>
    <lineage>
        <taxon>Eukaryota</taxon>
        <taxon>Sar</taxon>
        <taxon>Stramenopiles</taxon>
        <taxon>Oomycota</taxon>
        <taxon>Saprolegniomycetes</taxon>
        <taxon>Saprolegniales</taxon>
        <taxon>Verrucalvaceae</taxon>
        <taxon>Aphanomyces</taxon>
    </lineage>
</organism>
<dbReference type="EMBL" id="QUTE01010612">
    <property type="protein sequence ID" value="RHZ12951.1"/>
    <property type="molecule type" value="Genomic_DNA"/>
</dbReference>
<evidence type="ECO:0000313" key="8">
    <source>
        <dbReference type="Proteomes" id="UP000266196"/>
    </source>
</evidence>
<dbReference type="Proteomes" id="UP000265427">
    <property type="component" value="Unassembled WGS sequence"/>
</dbReference>
<evidence type="ECO:0000313" key="3">
    <source>
        <dbReference type="EMBL" id="RHY58480.1"/>
    </source>
</evidence>
<reference evidence="6 7" key="1">
    <citation type="submission" date="2018-08" db="EMBL/GenBank/DDBJ databases">
        <title>Aphanomyces genome sequencing and annotation.</title>
        <authorList>
            <person name="Minardi D."/>
            <person name="Oidtmann B."/>
            <person name="Van Der Giezen M."/>
            <person name="Studholme D.J."/>
        </authorList>
    </citation>
    <scope>NUCLEOTIDE SEQUENCE [LARGE SCALE GENOMIC DNA]</scope>
    <source>
        <strain evidence="5 8">197901</strain>
        <strain evidence="4 9">D2</strain>
        <strain evidence="1 6">Kv</strain>
        <strain evidence="3 7">SA</strain>
        <strain evidence="2 10">Si</strain>
    </source>
</reference>
<name>A0A397BV23_APHAT</name>
<dbReference type="EMBL" id="QUTC01005379">
    <property type="protein sequence ID" value="RHY58480.1"/>
    <property type="molecule type" value="Genomic_DNA"/>
</dbReference>
<evidence type="ECO:0008006" key="11">
    <source>
        <dbReference type="Google" id="ProtNLM"/>
    </source>
</evidence>
<evidence type="ECO:0000313" key="1">
    <source>
        <dbReference type="EMBL" id="RHY22620.1"/>
    </source>
</evidence>
<accession>A0A397BV23</accession>
<dbReference type="VEuPathDB" id="FungiDB:H257_06344"/>
<evidence type="ECO:0000313" key="4">
    <source>
        <dbReference type="EMBL" id="RHY60214.1"/>
    </source>
</evidence>
<evidence type="ECO:0000313" key="7">
    <source>
        <dbReference type="Proteomes" id="UP000265716"/>
    </source>
</evidence>
<gene>
    <name evidence="4" type="ORF">DYB30_003317</name>
    <name evidence="5" type="ORF">DYB31_000395</name>
    <name evidence="2" type="ORF">DYB34_003991</name>
    <name evidence="1" type="ORF">DYB36_001296</name>
    <name evidence="3" type="ORF">DYB38_000488</name>
</gene>
<dbReference type="Proteomes" id="UP000283543">
    <property type="component" value="Unassembled WGS sequence"/>
</dbReference>
<dbReference type="Proteomes" id="UP000266196">
    <property type="component" value="Unassembled WGS sequence"/>
</dbReference>
<sequence>MNAVLRTAGSVDVGAKKRARQAAHAENQRAHVQRRKMLVKTLEVDVGALTVETVYLERQLLRASSTLNETRPEKLVMEYVKMFHFGYQSSHPTQLSFIRSFMREDICAHGIIGLPFFIDNFRRYCSVNLNFQMDYVHSHFVYNDECDGLVLGRCVLQLMVKQRISRGLLELYYPGVLNNEPLVQSLIGQTIRIPSTSDFTFDTDGLISVYASSMELVRAFVDLVHDVEVAAMIVHGNRLHPRNFVRA</sequence>
<dbReference type="EMBL" id="QUTB01010633">
    <property type="protein sequence ID" value="RHY39321.1"/>
    <property type="molecule type" value="Genomic_DNA"/>
</dbReference>
<proteinExistence type="predicted"/>
<evidence type="ECO:0000313" key="5">
    <source>
        <dbReference type="EMBL" id="RHZ12951.1"/>
    </source>
</evidence>
<dbReference type="Proteomes" id="UP000266643">
    <property type="component" value="Unassembled WGS sequence"/>
</dbReference>
<dbReference type="EMBL" id="QUSZ01002316">
    <property type="protein sequence ID" value="RHY22620.1"/>
    <property type="molecule type" value="Genomic_DNA"/>
</dbReference>
<protein>
    <recommendedName>
        <fullName evidence="11">BZIP domain-containing protein</fullName>
    </recommendedName>
</protein>
<dbReference type="AlphaFoldDB" id="A0A397BV23"/>
<evidence type="ECO:0000313" key="9">
    <source>
        <dbReference type="Proteomes" id="UP000266643"/>
    </source>
</evidence>
<evidence type="ECO:0000313" key="6">
    <source>
        <dbReference type="Proteomes" id="UP000265427"/>
    </source>
</evidence>